<accession>A0AAD8SUX7</accession>
<dbReference type="EMBL" id="JAUUTY010000003">
    <property type="protein sequence ID" value="KAK1664065.1"/>
    <property type="molecule type" value="Genomic_DNA"/>
</dbReference>
<dbReference type="InterPro" id="IPR004242">
    <property type="entry name" value="Transposase_21"/>
</dbReference>
<dbReference type="PANTHER" id="PTHR10775:SF185">
    <property type="entry name" value="OS08G0208400 PROTEIN"/>
    <property type="match status" value="1"/>
</dbReference>
<dbReference type="PANTHER" id="PTHR10775">
    <property type="entry name" value="OS08G0208400 PROTEIN"/>
    <property type="match status" value="1"/>
</dbReference>
<protein>
    <submittedName>
        <fullName evidence="2">Uncharacterized protein</fullName>
    </submittedName>
</protein>
<evidence type="ECO:0000313" key="2">
    <source>
        <dbReference type="EMBL" id="KAK1664065.1"/>
    </source>
</evidence>
<feature type="compositionally biased region" description="Acidic residues" evidence="1">
    <location>
        <begin position="298"/>
        <end position="318"/>
    </location>
</feature>
<evidence type="ECO:0000313" key="3">
    <source>
        <dbReference type="Proteomes" id="UP001231189"/>
    </source>
</evidence>
<comment type="caution">
    <text evidence="2">The sequence shown here is derived from an EMBL/GenBank/DDBJ whole genome shotgun (WGS) entry which is preliminary data.</text>
</comment>
<gene>
    <name evidence="2" type="ORF">QYE76_052224</name>
</gene>
<feature type="region of interest" description="Disordered" evidence="1">
    <location>
        <begin position="297"/>
        <end position="359"/>
    </location>
</feature>
<keyword evidence="3" id="KW-1185">Reference proteome</keyword>
<evidence type="ECO:0000256" key="1">
    <source>
        <dbReference type="SAM" id="MobiDB-lite"/>
    </source>
</evidence>
<sequence>MKRKYIQMSMLIEGPKQPGNDINLYMGLLKEELATLWDTPANTWDAAAEEYFPMRAALLTTVHDFLGYGYVAGQVVHGFNACVRCMDDTTYRQLDRDPGSSKTVFMGHRRWLREDDAWRKRKDLFDGEDEPRRRPRTRSGEQIDELLKNWKECPPPGKKRKAPEPLLKVWKTRSVFWDLPYWKILRVPHSLDVMHITKNVCESLLGTLLNMPEKTKDGPKARWAKNVIKEDRHFTTMVIPEAKSKTAGAKVTAKYEPWVLASQVDQCFFITDPQKPSRVVVRRGKRSIIGMDGAANELDFDQYGDPKMEDDDDDDEEPYTTRRSRTTLPKGRPFKRRSLGVPGLNYSTARKKGKKIVKR</sequence>
<proteinExistence type="predicted"/>
<organism evidence="2 3">
    <name type="scientific">Lolium multiflorum</name>
    <name type="common">Italian ryegrass</name>
    <name type="synonym">Lolium perenne subsp. multiflorum</name>
    <dbReference type="NCBI Taxonomy" id="4521"/>
    <lineage>
        <taxon>Eukaryota</taxon>
        <taxon>Viridiplantae</taxon>
        <taxon>Streptophyta</taxon>
        <taxon>Embryophyta</taxon>
        <taxon>Tracheophyta</taxon>
        <taxon>Spermatophyta</taxon>
        <taxon>Magnoliopsida</taxon>
        <taxon>Liliopsida</taxon>
        <taxon>Poales</taxon>
        <taxon>Poaceae</taxon>
        <taxon>BOP clade</taxon>
        <taxon>Pooideae</taxon>
        <taxon>Poodae</taxon>
        <taxon>Poeae</taxon>
        <taxon>Poeae Chloroplast Group 2 (Poeae type)</taxon>
        <taxon>Loliodinae</taxon>
        <taxon>Loliinae</taxon>
        <taxon>Lolium</taxon>
    </lineage>
</organism>
<name>A0AAD8SUX7_LOLMU</name>
<dbReference type="AlphaFoldDB" id="A0AAD8SUX7"/>
<feature type="compositionally biased region" description="Basic residues" evidence="1">
    <location>
        <begin position="349"/>
        <end position="359"/>
    </location>
</feature>
<dbReference type="Pfam" id="PF02992">
    <property type="entry name" value="Transposase_21"/>
    <property type="match status" value="1"/>
</dbReference>
<reference evidence="2" key="1">
    <citation type="submission" date="2023-07" db="EMBL/GenBank/DDBJ databases">
        <title>A chromosome-level genome assembly of Lolium multiflorum.</title>
        <authorList>
            <person name="Chen Y."/>
            <person name="Copetti D."/>
            <person name="Kolliker R."/>
            <person name="Studer B."/>
        </authorList>
    </citation>
    <scope>NUCLEOTIDE SEQUENCE</scope>
    <source>
        <strain evidence="2">02402/16</strain>
        <tissue evidence="2">Leaf</tissue>
    </source>
</reference>
<dbReference type="Proteomes" id="UP001231189">
    <property type="component" value="Unassembled WGS sequence"/>
</dbReference>